<dbReference type="EMBL" id="JAATJH010000014">
    <property type="protein sequence ID" value="NJC28492.1"/>
    <property type="molecule type" value="Genomic_DNA"/>
</dbReference>
<accession>A0ABX0XH13</accession>
<evidence type="ECO:0000256" key="1">
    <source>
        <dbReference type="SAM" id="SignalP"/>
    </source>
</evidence>
<gene>
    <name evidence="2" type="ORF">GGR27_004017</name>
</gene>
<organism evidence="2 3">
    <name type="scientific">Neolewinella antarctica</name>
    <dbReference type="NCBI Taxonomy" id="442734"/>
    <lineage>
        <taxon>Bacteria</taxon>
        <taxon>Pseudomonadati</taxon>
        <taxon>Bacteroidota</taxon>
        <taxon>Saprospiria</taxon>
        <taxon>Saprospirales</taxon>
        <taxon>Lewinellaceae</taxon>
        <taxon>Neolewinella</taxon>
    </lineage>
</organism>
<proteinExistence type="predicted"/>
<dbReference type="Proteomes" id="UP000770785">
    <property type="component" value="Unassembled WGS sequence"/>
</dbReference>
<feature type="signal peptide" evidence="1">
    <location>
        <begin position="1"/>
        <end position="20"/>
    </location>
</feature>
<evidence type="ECO:0000313" key="2">
    <source>
        <dbReference type="EMBL" id="NJC28492.1"/>
    </source>
</evidence>
<evidence type="ECO:0000313" key="3">
    <source>
        <dbReference type="Proteomes" id="UP000770785"/>
    </source>
</evidence>
<reference evidence="2 3" key="1">
    <citation type="submission" date="2020-03" db="EMBL/GenBank/DDBJ databases">
        <title>Genomic Encyclopedia of Type Strains, Phase IV (KMG-IV): sequencing the most valuable type-strain genomes for metagenomic binning, comparative biology and taxonomic classification.</title>
        <authorList>
            <person name="Goeker M."/>
        </authorList>
    </citation>
    <scope>NUCLEOTIDE SEQUENCE [LARGE SCALE GENOMIC DNA]</scope>
    <source>
        <strain evidence="2 3">DSM 105096</strain>
    </source>
</reference>
<comment type="caution">
    <text evidence="2">The sequence shown here is derived from an EMBL/GenBank/DDBJ whole genome shotgun (WGS) entry which is preliminary data.</text>
</comment>
<feature type="chain" id="PRO_5045696518" evidence="1">
    <location>
        <begin position="21"/>
        <end position="443"/>
    </location>
</feature>
<protein>
    <submittedName>
        <fullName evidence="2">Uncharacterized protein (DUF1684 family)</fullName>
    </submittedName>
</protein>
<dbReference type="PANTHER" id="PTHR41913:SF1">
    <property type="entry name" value="DUF1684 DOMAIN-CONTAINING PROTEIN"/>
    <property type="match status" value="1"/>
</dbReference>
<dbReference type="Pfam" id="PF07920">
    <property type="entry name" value="DUF1684"/>
    <property type="match status" value="1"/>
</dbReference>
<name>A0ABX0XH13_9BACT</name>
<keyword evidence="1" id="KW-0732">Signal</keyword>
<sequence length="443" mass="49403">MKQTLLFVLAILLSPLTGSAQESKIPDEMATLLDLLYSTEDLNVRMQGAIGNNATITKLETNQQFVKAINEALQRDIMAEYSQSAYASLSELSPTEVDSLTTVLQSPYGDVIRKAFLLDNAVMDTQFDAYLNGAVWRARREVQKSDSLLYFRELGVDLSQYMDGNYVSSDPILDTVWITRKGNAQTEYARKDSVAFDVAWVNNSKYVITDKNYGLTYEPGLQLFANVYEVDGNVFKYIVRMPNGDYDKVELVRDEPVPGDVDAQLFQQRLTAQYASPEDSPLDEAKRALLAERGGHQFFPVAEKYRVLADLEVFENPATISLPTSAGTETAYRVYGKASFIIDGKPISLSVYQAAAPLADPEYANHLFLPFRDATSGEETYGGGKYVDLRIPANGANKILIDFNKSYQPYCAYTDGYFCPVPPEENTVRVRIEAGVKHVELGE</sequence>
<keyword evidence="3" id="KW-1185">Reference proteome</keyword>
<dbReference type="RefSeq" id="WP_168040570.1">
    <property type="nucleotide sequence ID" value="NZ_JAATJH010000014.1"/>
</dbReference>
<dbReference type="PANTHER" id="PTHR41913">
    <property type="entry name" value="DUF1684 DOMAIN-CONTAINING PROTEIN"/>
    <property type="match status" value="1"/>
</dbReference>
<dbReference type="InterPro" id="IPR012467">
    <property type="entry name" value="DUF1684"/>
</dbReference>